<feature type="domain" description="DUF7918" evidence="2">
    <location>
        <begin position="98"/>
        <end position="145"/>
    </location>
</feature>
<feature type="compositionally biased region" description="Basic and acidic residues" evidence="1">
    <location>
        <begin position="194"/>
        <end position="211"/>
    </location>
</feature>
<name>A0A4Z1IHF2_9HELO</name>
<sequence length="231" mass="25483">MAVLEGLRGIEVTVCVDKQALQEYDDDEPEGVPAEVEGFDKATKMVSRYIESTTGKVFCIKIDITKAYKVDSPSLSFHFFVDGISVHSRCCGKKLITLLGAAQPIRAIRHSLSDFIDGKDCPIAIYRFKYRSKECLKSLLILERTPESSPSPSPAPISNGASGSFALESLDATQKAKLQEFLGNLLGNGGQSNGERKIKREREENSMDSKTNKRSKRNERVEVDLTGDDSD</sequence>
<evidence type="ECO:0000313" key="3">
    <source>
        <dbReference type="EMBL" id="TGO59954.1"/>
    </source>
</evidence>
<dbReference type="OrthoDB" id="3364132at2759"/>
<feature type="domain" description="DUF7918" evidence="2">
    <location>
        <begin position="9"/>
        <end position="93"/>
    </location>
</feature>
<dbReference type="AlphaFoldDB" id="A0A4Z1IHF2"/>
<keyword evidence="4" id="KW-1185">Reference proteome</keyword>
<evidence type="ECO:0000313" key="4">
    <source>
        <dbReference type="Proteomes" id="UP000297452"/>
    </source>
</evidence>
<dbReference type="PANTHER" id="PTHR36223:SF1">
    <property type="entry name" value="TRANSCRIPTION ELONGATION FACTOR EAF N-TERMINAL DOMAIN-CONTAINING PROTEIN"/>
    <property type="match status" value="1"/>
</dbReference>
<gene>
    <name evidence="3" type="ORF">BOTNAR_0153g00080</name>
</gene>
<feature type="region of interest" description="Disordered" evidence="1">
    <location>
        <begin position="183"/>
        <end position="231"/>
    </location>
</feature>
<dbReference type="Proteomes" id="UP000297452">
    <property type="component" value="Unassembled WGS sequence"/>
</dbReference>
<protein>
    <recommendedName>
        <fullName evidence="2">DUF7918 domain-containing protein</fullName>
    </recommendedName>
</protein>
<evidence type="ECO:0000259" key="2">
    <source>
        <dbReference type="Pfam" id="PF25534"/>
    </source>
</evidence>
<dbReference type="Pfam" id="PF25534">
    <property type="entry name" value="DUF7918"/>
    <property type="match status" value="2"/>
</dbReference>
<dbReference type="PANTHER" id="PTHR36223">
    <property type="entry name" value="BETA-LACTAMASE-TYPE TRANSPEPTIDASE FOLD DOMAIN CONTAINING PROTEIN"/>
    <property type="match status" value="1"/>
</dbReference>
<reference evidence="3 4" key="1">
    <citation type="submission" date="2017-12" db="EMBL/GenBank/DDBJ databases">
        <title>Comparative genomics of Botrytis spp.</title>
        <authorList>
            <person name="Valero-Jimenez C.A."/>
            <person name="Tapia P."/>
            <person name="Veloso J."/>
            <person name="Silva-Moreno E."/>
            <person name="Staats M."/>
            <person name="Valdes J.H."/>
            <person name="Van Kan J.A.L."/>
        </authorList>
    </citation>
    <scope>NUCLEOTIDE SEQUENCE [LARGE SCALE GENOMIC DNA]</scope>
    <source>
        <strain evidence="3 4">MUCL2120</strain>
    </source>
</reference>
<organism evidence="3 4">
    <name type="scientific">Botryotinia narcissicola</name>
    <dbReference type="NCBI Taxonomy" id="278944"/>
    <lineage>
        <taxon>Eukaryota</taxon>
        <taxon>Fungi</taxon>
        <taxon>Dikarya</taxon>
        <taxon>Ascomycota</taxon>
        <taxon>Pezizomycotina</taxon>
        <taxon>Leotiomycetes</taxon>
        <taxon>Helotiales</taxon>
        <taxon>Sclerotiniaceae</taxon>
        <taxon>Botryotinia</taxon>
    </lineage>
</organism>
<accession>A0A4Z1IHF2</accession>
<dbReference type="EMBL" id="PQXJ01000153">
    <property type="protein sequence ID" value="TGO59954.1"/>
    <property type="molecule type" value="Genomic_DNA"/>
</dbReference>
<dbReference type="STRING" id="278944.A0A4Z1IHF2"/>
<proteinExistence type="predicted"/>
<evidence type="ECO:0000256" key="1">
    <source>
        <dbReference type="SAM" id="MobiDB-lite"/>
    </source>
</evidence>
<comment type="caution">
    <text evidence="3">The sequence shown here is derived from an EMBL/GenBank/DDBJ whole genome shotgun (WGS) entry which is preliminary data.</text>
</comment>
<dbReference type="InterPro" id="IPR057678">
    <property type="entry name" value="DUF7918"/>
</dbReference>